<dbReference type="Proteomes" id="UP001464555">
    <property type="component" value="Unassembled WGS sequence"/>
</dbReference>
<accession>A0ABU9HYR5</accession>
<feature type="domain" description="Outer membrane protein beta-barrel" evidence="3">
    <location>
        <begin position="7"/>
        <end position="177"/>
    </location>
</feature>
<dbReference type="RefSeq" id="WP_341697625.1">
    <property type="nucleotide sequence ID" value="NZ_JBBYHR010000008.1"/>
</dbReference>
<sequence length="177" mass="19371">MKKLFFSALAVMAFGFAAQAQEDEFPIVGVKAGVNLSNFDSDADTDGATGFYAGLSLDMALKGHFHFQAEMLYSKEGSDKESISYIRIPAMAKYYFTEGLNIQLGPVLGARVDAENKEVRQGSKALDYGAAAGLSYELRSGFLIDARYYMGLEDISRHDEGGKVKNNCIQLGIGYRF</sequence>
<feature type="chain" id="PRO_5046709840" evidence="2">
    <location>
        <begin position="21"/>
        <end position="177"/>
    </location>
</feature>
<reference evidence="4 5" key="1">
    <citation type="submission" date="2024-04" db="EMBL/GenBank/DDBJ databases">
        <title>Flavobacterium sp. DGU11 16S ribosomal RNA gene Genome sequencing and assembly.</title>
        <authorList>
            <person name="Park S."/>
        </authorList>
    </citation>
    <scope>NUCLEOTIDE SEQUENCE [LARGE SCALE GENOMIC DNA]</scope>
    <source>
        <strain evidence="4 5">DGU11</strain>
    </source>
</reference>
<organism evidence="4 5">
    <name type="scientific">Flavobacterium arundinis</name>
    <dbReference type="NCBI Taxonomy" id="3139143"/>
    <lineage>
        <taxon>Bacteria</taxon>
        <taxon>Pseudomonadati</taxon>
        <taxon>Bacteroidota</taxon>
        <taxon>Flavobacteriia</taxon>
        <taxon>Flavobacteriales</taxon>
        <taxon>Flavobacteriaceae</taxon>
        <taxon>Flavobacterium</taxon>
    </lineage>
</organism>
<dbReference type="Gene3D" id="2.40.160.20">
    <property type="match status" value="1"/>
</dbReference>
<dbReference type="EMBL" id="JBBYHR010000008">
    <property type="protein sequence ID" value="MEL1245311.1"/>
    <property type="molecule type" value="Genomic_DNA"/>
</dbReference>
<keyword evidence="5" id="KW-1185">Reference proteome</keyword>
<proteinExistence type="predicted"/>
<evidence type="ECO:0000256" key="1">
    <source>
        <dbReference type="ARBA" id="ARBA00022729"/>
    </source>
</evidence>
<dbReference type="Pfam" id="PF13505">
    <property type="entry name" value="OMP_b-brl"/>
    <property type="match status" value="1"/>
</dbReference>
<comment type="caution">
    <text evidence="4">The sequence shown here is derived from an EMBL/GenBank/DDBJ whole genome shotgun (WGS) entry which is preliminary data.</text>
</comment>
<evidence type="ECO:0000259" key="3">
    <source>
        <dbReference type="Pfam" id="PF13505"/>
    </source>
</evidence>
<gene>
    <name evidence="4" type="ORF">AAEO56_13625</name>
</gene>
<evidence type="ECO:0000313" key="5">
    <source>
        <dbReference type="Proteomes" id="UP001464555"/>
    </source>
</evidence>
<protein>
    <submittedName>
        <fullName evidence="4">Porin family protein</fullName>
    </submittedName>
</protein>
<keyword evidence="1 2" id="KW-0732">Signal</keyword>
<name>A0ABU9HYR5_9FLAO</name>
<evidence type="ECO:0000313" key="4">
    <source>
        <dbReference type="EMBL" id="MEL1245311.1"/>
    </source>
</evidence>
<dbReference type="InterPro" id="IPR027385">
    <property type="entry name" value="Beta-barrel_OMP"/>
</dbReference>
<feature type="signal peptide" evidence="2">
    <location>
        <begin position="1"/>
        <end position="20"/>
    </location>
</feature>
<dbReference type="SUPFAM" id="SSF56925">
    <property type="entry name" value="OMPA-like"/>
    <property type="match status" value="1"/>
</dbReference>
<evidence type="ECO:0000256" key="2">
    <source>
        <dbReference type="SAM" id="SignalP"/>
    </source>
</evidence>
<dbReference type="InterPro" id="IPR011250">
    <property type="entry name" value="OMP/PagP_B-barrel"/>
</dbReference>